<dbReference type="Pfam" id="PF07714">
    <property type="entry name" value="PK_Tyr_Ser-Thr"/>
    <property type="match status" value="1"/>
</dbReference>
<dbReference type="SMART" id="SM00220">
    <property type="entry name" value="S_TKc"/>
    <property type="match status" value="1"/>
</dbReference>
<keyword evidence="2" id="KW-0418">Kinase</keyword>
<dbReference type="InterPro" id="IPR000719">
    <property type="entry name" value="Prot_kinase_dom"/>
</dbReference>
<accession>A0A4Y7PKV2</accession>
<dbReference type="InterPro" id="IPR011009">
    <property type="entry name" value="Kinase-like_dom_sf"/>
</dbReference>
<evidence type="ECO:0000313" key="2">
    <source>
        <dbReference type="EMBL" id="TDL15452.1"/>
    </source>
</evidence>
<dbReference type="PANTHER" id="PTHR44329">
    <property type="entry name" value="SERINE/THREONINE-PROTEIN KINASE TNNI3K-RELATED"/>
    <property type="match status" value="1"/>
</dbReference>
<dbReference type="PROSITE" id="PS50011">
    <property type="entry name" value="PROTEIN_KINASE_DOM"/>
    <property type="match status" value="1"/>
</dbReference>
<dbReference type="Proteomes" id="UP000294933">
    <property type="component" value="Unassembled WGS sequence"/>
</dbReference>
<keyword evidence="3" id="KW-1185">Reference proteome</keyword>
<dbReference type="OrthoDB" id="1668230at2759"/>
<gene>
    <name evidence="2" type="ORF">BD410DRAFT_845197</name>
</gene>
<proteinExistence type="predicted"/>
<dbReference type="InterPro" id="IPR001245">
    <property type="entry name" value="Ser-Thr/Tyr_kinase_cat_dom"/>
</dbReference>
<reference evidence="2 3" key="1">
    <citation type="submission" date="2018-06" db="EMBL/GenBank/DDBJ databases">
        <title>A transcriptomic atlas of mushroom development highlights an independent origin of complex multicellularity.</title>
        <authorList>
            <consortium name="DOE Joint Genome Institute"/>
            <person name="Krizsan K."/>
            <person name="Almasi E."/>
            <person name="Merenyi Z."/>
            <person name="Sahu N."/>
            <person name="Viragh M."/>
            <person name="Koszo T."/>
            <person name="Mondo S."/>
            <person name="Kiss B."/>
            <person name="Balint B."/>
            <person name="Kues U."/>
            <person name="Barry K."/>
            <person name="Hegedus J.C."/>
            <person name="Henrissat B."/>
            <person name="Johnson J."/>
            <person name="Lipzen A."/>
            <person name="Ohm R."/>
            <person name="Nagy I."/>
            <person name="Pangilinan J."/>
            <person name="Yan J."/>
            <person name="Xiong Y."/>
            <person name="Grigoriev I.V."/>
            <person name="Hibbett D.S."/>
            <person name="Nagy L.G."/>
        </authorList>
    </citation>
    <scope>NUCLEOTIDE SEQUENCE [LARGE SCALE GENOMIC DNA]</scope>
    <source>
        <strain evidence="2 3">SZMC22713</strain>
    </source>
</reference>
<dbReference type="GO" id="GO:0004674">
    <property type="term" value="F:protein serine/threonine kinase activity"/>
    <property type="evidence" value="ECO:0007669"/>
    <property type="project" value="TreeGrafter"/>
</dbReference>
<organism evidence="2 3">
    <name type="scientific">Rickenella mellea</name>
    <dbReference type="NCBI Taxonomy" id="50990"/>
    <lineage>
        <taxon>Eukaryota</taxon>
        <taxon>Fungi</taxon>
        <taxon>Dikarya</taxon>
        <taxon>Basidiomycota</taxon>
        <taxon>Agaricomycotina</taxon>
        <taxon>Agaricomycetes</taxon>
        <taxon>Hymenochaetales</taxon>
        <taxon>Rickenellaceae</taxon>
        <taxon>Rickenella</taxon>
    </lineage>
</organism>
<protein>
    <submittedName>
        <fullName evidence="2">Kinase-like protein</fullName>
    </submittedName>
</protein>
<keyword evidence="2" id="KW-0808">Transferase</keyword>
<evidence type="ECO:0000313" key="3">
    <source>
        <dbReference type="Proteomes" id="UP000294933"/>
    </source>
</evidence>
<dbReference type="STRING" id="50990.A0A4Y7PKV2"/>
<dbReference type="PROSITE" id="PS00108">
    <property type="entry name" value="PROTEIN_KINASE_ST"/>
    <property type="match status" value="1"/>
</dbReference>
<sequence length="715" mass="80361">MHHASANDPSGGSPLLTASRAQDVYRALGHLDLTEQVQQTEVRPRGGGGFSRVYYGRYQSKGKIVNVAIKRMHVMFPNDKDDETRIAKMIAKEIKIWSTLDHLNVLPLLGFIVDGDKFPALVSEWMDHGTILKYIKANRQADLLPLVNGIASGLAYLHDAQVVHADMKSDNIYVSSDGTPLLADFGISRTLVVTQTVNGVKELMGSIRWMASELLNPGGYSLNDVDVGDRTLVNEDAAVQTKKTDVWAFGMVVYELLTGNIPFANLSEMQVIFRVAAGKIPRVPQNTENLPAPRPSLWNLYQNCCETNADYRPEMAEIVKDLRIQTLIYQNHHTPHNIIERNGMYDLRTRQQDALTLLRRTYKDMTTHSLCNGSRIGPLVLNISAHFFRIRSDLKAAAVTDDAVIVLIVRSVIVIQSMLVSTSNNNHINCPCFKAKTLWVMAERYHMKGVSAVKFQTIQDDWADFESLVTEAPAISKSFRGLMPYAGKIRRAYYSRGLALISGCRATAAHFERDQSTGSLRPFKDALNAITDAFKDAMAAMPLLNSDYKPNSFEHSKAVASFNLANERIHSYFSHYSMDVEQTKYTNTMRAASILDSDRMRDLNVQLTDGRWKDHDRNSTAPGTNAICITVRRSQRRPQDSVTNVVTTYKVSRSTTLNAILWRECNNTTLRPSRFHKKDKSAKSDWPGYRPLPLNLQVRDLGTTDLFLVIDDEKI</sequence>
<dbReference type="Gene3D" id="1.10.510.10">
    <property type="entry name" value="Transferase(Phosphotransferase) domain 1"/>
    <property type="match status" value="1"/>
</dbReference>
<dbReference type="GO" id="GO:0005524">
    <property type="term" value="F:ATP binding"/>
    <property type="evidence" value="ECO:0007669"/>
    <property type="project" value="InterPro"/>
</dbReference>
<dbReference type="InterPro" id="IPR051681">
    <property type="entry name" value="Ser/Thr_Kinases-Pseudokinases"/>
</dbReference>
<dbReference type="SUPFAM" id="SSF56112">
    <property type="entry name" value="Protein kinase-like (PK-like)"/>
    <property type="match status" value="1"/>
</dbReference>
<name>A0A4Y7PKV2_9AGAM</name>
<feature type="domain" description="Protein kinase" evidence="1">
    <location>
        <begin position="39"/>
        <end position="328"/>
    </location>
</feature>
<dbReference type="AlphaFoldDB" id="A0A4Y7PKV2"/>
<dbReference type="VEuPathDB" id="FungiDB:BD410DRAFT_845197"/>
<evidence type="ECO:0000259" key="1">
    <source>
        <dbReference type="PROSITE" id="PS50011"/>
    </source>
</evidence>
<dbReference type="EMBL" id="ML170275">
    <property type="protein sequence ID" value="TDL15452.1"/>
    <property type="molecule type" value="Genomic_DNA"/>
</dbReference>
<dbReference type="InterPro" id="IPR008271">
    <property type="entry name" value="Ser/Thr_kinase_AS"/>
</dbReference>